<gene>
    <name evidence="4" type="ORF">HCN08_16300</name>
</gene>
<keyword evidence="5" id="KW-1185">Reference proteome</keyword>
<evidence type="ECO:0000313" key="4">
    <source>
        <dbReference type="EMBL" id="NJP44946.1"/>
    </source>
</evidence>
<dbReference type="InterPro" id="IPR047057">
    <property type="entry name" value="MerR_fam"/>
</dbReference>
<dbReference type="RefSeq" id="WP_167983802.1">
    <property type="nucleotide sequence ID" value="NZ_JAATEJ010000011.1"/>
</dbReference>
<dbReference type="Gene3D" id="1.10.1660.10">
    <property type="match status" value="1"/>
</dbReference>
<protein>
    <submittedName>
        <fullName evidence="4">MerR family transcriptional regulator</fullName>
    </submittedName>
</protein>
<dbReference type="InterPro" id="IPR009061">
    <property type="entry name" value="DNA-bd_dom_put_sf"/>
</dbReference>
<reference evidence="4 5" key="1">
    <citation type="submission" date="2020-03" db="EMBL/GenBank/DDBJ databases">
        <title>WGS of actinomycetes isolated from Thailand.</title>
        <authorList>
            <person name="Thawai C."/>
        </authorList>
    </citation>
    <scope>NUCLEOTIDE SEQUENCE [LARGE SCALE GENOMIC DNA]</scope>
    <source>
        <strain evidence="4 5">PRB2-1</strain>
    </source>
</reference>
<evidence type="ECO:0000259" key="3">
    <source>
        <dbReference type="PROSITE" id="PS50937"/>
    </source>
</evidence>
<feature type="region of interest" description="Disordered" evidence="2">
    <location>
        <begin position="75"/>
        <end position="97"/>
    </location>
</feature>
<dbReference type="PANTHER" id="PTHR30204:SF98">
    <property type="entry name" value="HTH-TYPE TRANSCRIPTIONAL REGULATOR ADHR"/>
    <property type="match status" value="1"/>
</dbReference>
<dbReference type="PANTHER" id="PTHR30204">
    <property type="entry name" value="REDOX-CYCLING DRUG-SENSING TRANSCRIPTIONAL ACTIVATOR SOXR"/>
    <property type="match status" value="1"/>
</dbReference>
<evidence type="ECO:0000256" key="1">
    <source>
        <dbReference type="ARBA" id="ARBA00023125"/>
    </source>
</evidence>
<keyword evidence="1" id="KW-0238">DNA-binding</keyword>
<comment type="caution">
    <text evidence="4">The sequence shown here is derived from an EMBL/GenBank/DDBJ whole genome shotgun (WGS) entry which is preliminary data.</text>
</comment>
<dbReference type="PRINTS" id="PR00040">
    <property type="entry name" value="HTHMERR"/>
</dbReference>
<dbReference type="Pfam" id="PF13411">
    <property type="entry name" value="MerR_1"/>
    <property type="match status" value="1"/>
</dbReference>
<proteinExistence type="predicted"/>
<dbReference type="EMBL" id="JAATEJ010000011">
    <property type="protein sequence ID" value="NJP44946.1"/>
    <property type="molecule type" value="Genomic_DNA"/>
</dbReference>
<evidence type="ECO:0000256" key="2">
    <source>
        <dbReference type="SAM" id="MobiDB-lite"/>
    </source>
</evidence>
<dbReference type="SUPFAM" id="SSF46955">
    <property type="entry name" value="Putative DNA-binding domain"/>
    <property type="match status" value="1"/>
</dbReference>
<name>A0ABX0ZNW8_9ACTN</name>
<feature type="domain" description="HTH merR-type" evidence="3">
    <location>
        <begin position="1"/>
        <end position="70"/>
    </location>
</feature>
<evidence type="ECO:0000313" key="5">
    <source>
        <dbReference type="Proteomes" id="UP000734511"/>
    </source>
</evidence>
<dbReference type="SMART" id="SM00422">
    <property type="entry name" value="HTH_MERR"/>
    <property type="match status" value="1"/>
</dbReference>
<dbReference type="InterPro" id="IPR000551">
    <property type="entry name" value="MerR-type_HTH_dom"/>
</dbReference>
<accession>A0ABX0ZNW8</accession>
<dbReference type="Proteomes" id="UP000734511">
    <property type="component" value="Unassembled WGS sequence"/>
</dbReference>
<organism evidence="4 5">
    <name type="scientific">Actinacidiphila epipremni</name>
    <dbReference type="NCBI Taxonomy" id="2053013"/>
    <lineage>
        <taxon>Bacteria</taxon>
        <taxon>Bacillati</taxon>
        <taxon>Actinomycetota</taxon>
        <taxon>Actinomycetes</taxon>
        <taxon>Kitasatosporales</taxon>
        <taxon>Streptomycetaceae</taxon>
        <taxon>Actinacidiphila</taxon>
    </lineage>
</organism>
<sequence>MRISELSSRSGVSIATIKYYIREGLLPAGRPVAANQADYDEDHLRRLRLVRALVAERGLPVSTAADVLAVLAETGTQNGTDGTDGTDEDGAAGGEGRGVHRVLGRVFGAMDTARDRERAASEAGLTEVRRLVTAMGWRIHPRSAAVPALARALDALDQLGVRIDCRTLLPYARLAERTAEVDLDLLAAAPAGSDLAEHAVLLTVLLDPALLVLRRLAQEHHSAARQPDPT</sequence>
<dbReference type="PROSITE" id="PS50937">
    <property type="entry name" value="HTH_MERR_2"/>
    <property type="match status" value="1"/>
</dbReference>